<feature type="transmembrane region" description="Helical" evidence="9">
    <location>
        <begin position="55"/>
        <end position="74"/>
    </location>
</feature>
<evidence type="ECO:0000256" key="1">
    <source>
        <dbReference type="ARBA" id="ARBA00004651"/>
    </source>
</evidence>
<gene>
    <name evidence="11" type="ORF">C4N19_12835</name>
</gene>
<evidence type="ECO:0000313" key="11">
    <source>
        <dbReference type="EMBL" id="AVQ19926.1"/>
    </source>
</evidence>
<evidence type="ECO:0000313" key="12">
    <source>
        <dbReference type="Proteomes" id="UP000240258"/>
    </source>
</evidence>
<feature type="transmembrane region" description="Helical" evidence="9">
    <location>
        <begin position="33"/>
        <end position="49"/>
    </location>
</feature>
<keyword evidence="12" id="KW-1185">Reference proteome</keyword>
<dbReference type="PANTHER" id="PTHR33451">
    <property type="entry name" value="MALATE-2H(+)/NA(+)-LACTATE ANTIPORTER"/>
    <property type="match status" value="1"/>
</dbReference>
<comment type="similarity">
    <text evidence="8">Belongs to the NhaC Na(+)/H(+) (TC 2.A.35) antiporter family.</text>
</comment>
<accession>A0ABM6TZT6</accession>
<feature type="transmembrane region" description="Helical" evidence="9">
    <location>
        <begin position="210"/>
        <end position="228"/>
    </location>
</feature>
<evidence type="ECO:0000256" key="5">
    <source>
        <dbReference type="ARBA" id="ARBA00022692"/>
    </source>
</evidence>
<name>A0ABM6TZT6_FUSMR</name>
<evidence type="ECO:0000256" key="3">
    <source>
        <dbReference type="ARBA" id="ARBA00022449"/>
    </source>
</evidence>
<evidence type="ECO:0000256" key="2">
    <source>
        <dbReference type="ARBA" id="ARBA00022448"/>
    </source>
</evidence>
<feature type="transmembrane region" description="Helical" evidence="9">
    <location>
        <begin position="249"/>
        <end position="268"/>
    </location>
</feature>
<feature type="transmembrane region" description="Helical" evidence="9">
    <location>
        <begin position="326"/>
        <end position="346"/>
    </location>
</feature>
<keyword evidence="5 9" id="KW-0812">Transmembrane</keyword>
<feature type="transmembrane region" description="Helical" evidence="9">
    <location>
        <begin position="366"/>
        <end position="391"/>
    </location>
</feature>
<organism evidence="11 12">
    <name type="scientific">Fusobacterium mortiferum ATCC 9817</name>
    <dbReference type="NCBI Taxonomy" id="469616"/>
    <lineage>
        <taxon>Bacteria</taxon>
        <taxon>Fusobacteriati</taxon>
        <taxon>Fusobacteriota</taxon>
        <taxon>Fusobacteriia</taxon>
        <taxon>Fusobacteriales</taxon>
        <taxon>Fusobacteriaceae</taxon>
        <taxon>Fusobacterium</taxon>
    </lineage>
</organism>
<evidence type="ECO:0000256" key="6">
    <source>
        <dbReference type="ARBA" id="ARBA00022989"/>
    </source>
</evidence>
<protein>
    <submittedName>
        <fullName evidence="11">Sodium:proton antiporter</fullName>
    </submittedName>
</protein>
<feature type="domain" description="Na+/H+ antiporter NhaC-like C-terminal" evidence="10">
    <location>
        <begin position="178"/>
        <end position="459"/>
    </location>
</feature>
<feature type="transmembrane region" description="Helical" evidence="9">
    <location>
        <begin position="95"/>
        <end position="120"/>
    </location>
</feature>
<reference evidence="12" key="1">
    <citation type="journal article" date="2018" name="MSphere">
        <title>Fusobacterium Genomics Using MinION and Illumina Sequencing Enables Genome Completion and Correction.</title>
        <authorList>
            <person name="Todd S.M."/>
            <person name="Settlage R.E."/>
            <person name="Lahmers K.K."/>
            <person name="Slade D.J."/>
        </authorList>
    </citation>
    <scope>NUCLEOTIDE SEQUENCE [LARGE SCALE GENOMIC DNA]</scope>
    <source>
        <strain evidence="12">ATCC 9817</strain>
    </source>
</reference>
<evidence type="ECO:0000256" key="9">
    <source>
        <dbReference type="SAM" id="Phobius"/>
    </source>
</evidence>
<evidence type="ECO:0000256" key="7">
    <source>
        <dbReference type="ARBA" id="ARBA00023136"/>
    </source>
</evidence>
<comment type="subcellular location">
    <subcellularLocation>
        <location evidence="1">Cell membrane</location>
        <topology evidence="1">Multi-pass membrane protein</topology>
    </subcellularLocation>
</comment>
<dbReference type="Pfam" id="PF03553">
    <property type="entry name" value="Na_H_antiporter"/>
    <property type="match status" value="1"/>
</dbReference>
<keyword evidence="2" id="KW-0813">Transport</keyword>
<dbReference type="EMBL" id="CP028102">
    <property type="protein sequence ID" value="AVQ19926.1"/>
    <property type="molecule type" value="Genomic_DNA"/>
</dbReference>
<keyword evidence="6 9" id="KW-1133">Transmembrane helix</keyword>
<feature type="transmembrane region" description="Helical" evidence="9">
    <location>
        <begin position="274"/>
        <end position="290"/>
    </location>
</feature>
<dbReference type="InterPro" id="IPR018461">
    <property type="entry name" value="Na/H_Antiport_NhaC-like_C"/>
</dbReference>
<dbReference type="PANTHER" id="PTHR33451:SF3">
    <property type="entry name" value="MALATE-2H(+)_NA(+)-LACTATE ANTIPORTER"/>
    <property type="match status" value="1"/>
</dbReference>
<evidence type="ECO:0000256" key="8">
    <source>
        <dbReference type="ARBA" id="ARBA00038435"/>
    </source>
</evidence>
<evidence type="ECO:0000256" key="4">
    <source>
        <dbReference type="ARBA" id="ARBA00022475"/>
    </source>
</evidence>
<sequence length="466" mass="51178">MMGNQLMLSTSLLHQDLQKQLTTFGRGKKMKKYLGVILVLTTMILNILVKSYVGIGVNGVLIFLGIIALIKGFKLGEIVENGYLSGKKSLLVIKIFLLVGGISSIWIMSGTIPTVVYQGIRLMNPNYFYLSSFLITSVVAFLLGSAFGTSGTVGIAMIAIGKGLGADLSIVGGTVISGAYFGDRCSPVSSSANLVATLTKTNLYINIKNMLKTGAIPFVLSGILYVLCNSGSNEIVKNIAMLDLLEKNFNLTYLNFLPIVIILVLTLLKVNVKISLILSIVMAMILSYFIQGREIVDIVRTLFLGFFLERDNPLYPILKGGGILSMWKTAIIIFISCCLSGLIQMLKIFSKIEEIILKSKSEFSLFIWTVIVSIIAGMLGCNQSIAVVMTIDIMKKIYEIKKISREKFAIDIENSAIVLAAGIPWNLASLFPATVMELPSLKYLAYSYFIFLVPIVRIIEKKIYKK</sequence>
<keyword evidence="4" id="KW-1003">Cell membrane</keyword>
<feature type="transmembrane region" description="Helical" evidence="9">
    <location>
        <begin position="126"/>
        <end position="147"/>
    </location>
</feature>
<feature type="transmembrane region" description="Helical" evidence="9">
    <location>
        <begin position="443"/>
        <end position="459"/>
    </location>
</feature>
<keyword evidence="7 9" id="KW-0472">Membrane</keyword>
<proteinExistence type="inferred from homology"/>
<keyword evidence="3" id="KW-0050">Antiport</keyword>
<evidence type="ECO:0000259" key="10">
    <source>
        <dbReference type="Pfam" id="PF03553"/>
    </source>
</evidence>
<dbReference type="InterPro" id="IPR052180">
    <property type="entry name" value="NhaC_Na-H+_Antiporter"/>
</dbReference>
<dbReference type="Proteomes" id="UP000240258">
    <property type="component" value="Chromosome"/>
</dbReference>